<keyword evidence="2" id="KW-1185">Reference proteome</keyword>
<gene>
    <name evidence="1" type="ORF">SAMN05216174_108286</name>
</gene>
<dbReference type="RefSeq" id="WP_091452316.1">
    <property type="nucleotide sequence ID" value="NZ_FMZZ01000008.1"/>
</dbReference>
<evidence type="ECO:0000313" key="1">
    <source>
        <dbReference type="EMBL" id="SDD22420.1"/>
    </source>
</evidence>
<dbReference type="EMBL" id="FMZZ01000008">
    <property type="protein sequence ID" value="SDD22420.1"/>
    <property type="molecule type" value="Genomic_DNA"/>
</dbReference>
<sequence>MTIEAWYERGGPNVLHDLSEVSAMLESVRADSIKYDLPLMTHWYVAEDGDSTPEFSVGVHGDVGALSYSGREWHGLWFSKGEHPFDGELLAYSYQDNERPVPANSQIPFAEVVKAALEFFQLDGNRPASVTWQKLT</sequence>
<dbReference type="STRING" id="1271860.SAMN05216174_108286"/>
<dbReference type="Proteomes" id="UP000199501">
    <property type="component" value="Unassembled WGS sequence"/>
</dbReference>
<dbReference type="AlphaFoldDB" id="A0A1G6SZL5"/>
<organism evidence="1 2">
    <name type="scientific">Actinokineospora iranica</name>
    <dbReference type="NCBI Taxonomy" id="1271860"/>
    <lineage>
        <taxon>Bacteria</taxon>
        <taxon>Bacillati</taxon>
        <taxon>Actinomycetota</taxon>
        <taxon>Actinomycetes</taxon>
        <taxon>Pseudonocardiales</taxon>
        <taxon>Pseudonocardiaceae</taxon>
        <taxon>Actinokineospora</taxon>
    </lineage>
</organism>
<name>A0A1G6SZL5_9PSEU</name>
<dbReference type="OrthoDB" id="5185958at2"/>
<dbReference type="Pfam" id="PF14430">
    <property type="entry name" value="Imm1"/>
    <property type="match status" value="1"/>
</dbReference>
<proteinExistence type="predicted"/>
<evidence type="ECO:0000313" key="2">
    <source>
        <dbReference type="Proteomes" id="UP000199501"/>
    </source>
</evidence>
<reference evidence="2" key="1">
    <citation type="submission" date="2016-10" db="EMBL/GenBank/DDBJ databases">
        <authorList>
            <person name="Varghese N."/>
            <person name="Submissions S."/>
        </authorList>
    </citation>
    <scope>NUCLEOTIDE SEQUENCE [LARGE SCALE GENOMIC DNA]</scope>
    <source>
        <strain evidence="2">IBRC-M 10403</strain>
    </source>
</reference>
<protein>
    <submittedName>
        <fullName evidence="1">Immunity protein Imm1</fullName>
    </submittedName>
</protein>
<accession>A0A1G6SZL5</accession>
<dbReference type="InterPro" id="IPR025680">
    <property type="entry name" value="DddI"/>
</dbReference>